<evidence type="ECO:0000256" key="3">
    <source>
        <dbReference type="ARBA" id="ARBA00011857"/>
    </source>
</evidence>
<comment type="subunit">
    <text evidence="7">Homopolymer.</text>
</comment>
<dbReference type="InterPro" id="IPR043134">
    <property type="entry name" value="GTP-CH-I_N"/>
</dbReference>
<comment type="caution">
    <text evidence="10">The sequence shown here is derived from an EMBL/GenBank/DDBJ whole genome shotgun (WGS) entry which is preliminary data.</text>
</comment>
<feature type="region of interest" description="Disordered" evidence="8">
    <location>
        <begin position="1"/>
        <end position="21"/>
    </location>
</feature>
<evidence type="ECO:0000313" key="10">
    <source>
        <dbReference type="EMBL" id="MET3612609.1"/>
    </source>
</evidence>
<dbReference type="EMBL" id="JBEPMB010000001">
    <property type="protein sequence ID" value="MET3612609.1"/>
    <property type="molecule type" value="Genomic_DNA"/>
</dbReference>
<keyword evidence="7" id="KW-0862">Zinc</keyword>
<dbReference type="Gene3D" id="3.30.1130.10">
    <property type="match status" value="1"/>
</dbReference>
<accession>A0ABV2IY75</accession>
<sequence length="205" mass="22504">MDAVVTRIGSANTEANRPSQKDAEDAVRTLLAWAGEDPTREGLLDTPKRVAKAYKELFGGYDEDPVEVLGRTFEEVAGYDDMVLVADIPFFSHCEHHMVPIIGKAHVAYMPDGRVLGLSKVARVVDIFARRLQTQESMTAQIASAIDTTLAPKGVAVMIDAEHMCMSMRGIKKQGSTTLTTTFTGDFKTDAALQARFMTMLYGRK</sequence>
<evidence type="ECO:0000256" key="2">
    <source>
        <dbReference type="ARBA" id="ARBA00005080"/>
    </source>
</evidence>
<feature type="binding site" evidence="7">
    <location>
        <position position="97"/>
    </location>
    <ligand>
        <name>Zn(2+)</name>
        <dbReference type="ChEBI" id="CHEBI:29105"/>
    </ligand>
</feature>
<dbReference type="PANTHER" id="PTHR11109:SF7">
    <property type="entry name" value="GTP CYCLOHYDROLASE 1"/>
    <property type="match status" value="1"/>
</dbReference>
<dbReference type="EC" id="3.5.4.16" evidence="7"/>
<keyword evidence="5 7" id="KW-0378">Hydrolase</keyword>
<comment type="pathway">
    <text evidence="2 7">Cofactor biosynthesis; 7,8-dihydroneopterin triphosphate biosynthesis; 7,8-dihydroneopterin triphosphate from GTP: step 1/1.</text>
</comment>
<dbReference type="NCBIfam" id="NF006826">
    <property type="entry name" value="PRK09347.1-3"/>
    <property type="match status" value="1"/>
</dbReference>
<keyword evidence="11" id="KW-1185">Reference proteome</keyword>
<dbReference type="GO" id="GO:0003934">
    <property type="term" value="F:GTP cyclohydrolase I activity"/>
    <property type="evidence" value="ECO:0007669"/>
    <property type="project" value="UniProtKB-EC"/>
</dbReference>
<feature type="compositionally biased region" description="Polar residues" evidence="8">
    <location>
        <begin position="9"/>
        <end position="18"/>
    </location>
</feature>
<evidence type="ECO:0000256" key="8">
    <source>
        <dbReference type="SAM" id="MobiDB-lite"/>
    </source>
</evidence>
<proteinExistence type="inferred from homology"/>
<dbReference type="InterPro" id="IPR043133">
    <property type="entry name" value="GTP-CH-I_C/QueF"/>
</dbReference>
<dbReference type="PANTHER" id="PTHR11109">
    <property type="entry name" value="GTP CYCLOHYDROLASE I"/>
    <property type="match status" value="1"/>
</dbReference>
<dbReference type="Pfam" id="PF01227">
    <property type="entry name" value="GTP_cyclohydroI"/>
    <property type="match status" value="1"/>
</dbReference>
<dbReference type="NCBIfam" id="NF006825">
    <property type="entry name" value="PRK09347.1-2"/>
    <property type="match status" value="1"/>
</dbReference>
<evidence type="ECO:0000256" key="6">
    <source>
        <dbReference type="ARBA" id="ARBA00023134"/>
    </source>
</evidence>
<dbReference type="RefSeq" id="WP_354555170.1">
    <property type="nucleotide sequence ID" value="NZ_JBEPMB010000001.1"/>
</dbReference>
<comment type="catalytic activity">
    <reaction evidence="1 7">
        <text>GTP + H2O = 7,8-dihydroneopterin 3'-triphosphate + formate + H(+)</text>
        <dbReference type="Rhea" id="RHEA:17473"/>
        <dbReference type="ChEBI" id="CHEBI:15377"/>
        <dbReference type="ChEBI" id="CHEBI:15378"/>
        <dbReference type="ChEBI" id="CHEBI:15740"/>
        <dbReference type="ChEBI" id="CHEBI:37565"/>
        <dbReference type="ChEBI" id="CHEBI:58462"/>
        <dbReference type="EC" id="3.5.4.16"/>
    </reaction>
</comment>
<keyword evidence="7" id="KW-0547">Nucleotide-binding</keyword>
<reference evidence="10 11" key="1">
    <citation type="submission" date="2024-06" db="EMBL/GenBank/DDBJ databases">
        <title>Genomic Encyclopedia of Type Strains, Phase IV (KMG-IV): sequencing the most valuable type-strain genomes for metagenomic binning, comparative biology and taxonomic classification.</title>
        <authorList>
            <person name="Goeker M."/>
        </authorList>
    </citation>
    <scope>NUCLEOTIDE SEQUENCE [LARGE SCALE GENOMIC DNA]</scope>
    <source>
        <strain evidence="10 11">DSM 29780</strain>
    </source>
</reference>
<gene>
    <name evidence="7" type="primary">folE</name>
    <name evidence="10" type="ORF">ABID16_000914</name>
</gene>
<keyword evidence="4 7" id="KW-0554">One-carbon metabolism</keyword>
<keyword evidence="7" id="KW-0479">Metal-binding</keyword>
<dbReference type="Proteomes" id="UP001549047">
    <property type="component" value="Unassembled WGS sequence"/>
</dbReference>
<dbReference type="InterPro" id="IPR020602">
    <property type="entry name" value="GTP_CycHdrlase_I_dom"/>
</dbReference>
<dbReference type="InterPro" id="IPR001474">
    <property type="entry name" value="GTP_CycHdrlase_I"/>
</dbReference>
<comment type="similarity">
    <text evidence="7">Belongs to the GTP cyclohydrolase I family.</text>
</comment>
<evidence type="ECO:0000313" key="11">
    <source>
        <dbReference type="Proteomes" id="UP001549047"/>
    </source>
</evidence>
<name>A0ABV2IY75_9HYPH</name>
<evidence type="ECO:0000256" key="1">
    <source>
        <dbReference type="ARBA" id="ARBA00001052"/>
    </source>
</evidence>
<dbReference type="Gene3D" id="1.10.286.10">
    <property type="match status" value="1"/>
</dbReference>
<feature type="binding site" evidence="7">
    <location>
        <position position="94"/>
    </location>
    <ligand>
        <name>Zn(2+)</name>
        <dbReference type="ChEBI" id="CHEBI:29105"/>
    </ligand>
</feature>
<feature type="binding site" evidence="7">
    <location>
        <position position="165"/>
    </location>
    <ligand>
        <name>Zn(2+)</name>
        <dbReference type="ChEBI" id="CHEBI:29105"/>
    </ligand>
</feature>
<dbReference type="SUPFAM" id="SSF55620">
    <property type="entry name" value="Tetrahydrobiopterin biosynthesis enzymes-like"/>
    <property type="match status" value="1"/>
</dbReference>
<organism evidence="10 11">
    <name type="scientific">Rhizobium aquaticum</name>
    <dbReference type="NCBI Taxonomy" id="1549636"/>
    <lineage>
        <taxon>Bacteria</taxon>
        <taxon>Pseudomonadati</taxon>
        <taxon>Pseudomonadota</taxon>
        <taxon>Alphaproteobacteria</taxon>
        <taxon>Hyphomicrobiales</taxon>
        <taxon>Rhizobiaceae</taxon>
        <taxon>Rhizobium/Agrobacterium group</taxon>
        <taxon>Rhizobium</taxon>
    </lineage>
</organism>
<dbReference type="NCBIfam" id="TIGR00063">
    <property type="entry name" value="folE"/>
    <property type="match status" value="1"/>
</dbReference>
<evidence type="ECO:0000256" key="5">
    <source>
        <dbReference type="ARBA" id="ARBA00022801"/>
    </source>
</evidence>
<dbReference type="HAMAP" id="MF_00223">
    <property type="entry name" value="FolE"/>
    <property type="match status" value="1"/>
</dbReference>
<protein>
    <recommendedName>
        <fullName evidence="7">GTP cyclohydrolase 1</fullName>
        <ecNumber evidence="7">3.5.4.16</ecNumber>
    </recommendedName>
    <alternativeName>
        <fullName evidence="7">GTP cyclohydrolase I</fullName>
        <shortName evidence="7">GTP-CH-I</shortName>
    </alternativeName>
</protein>
<keyword evidence="6 7" id="KW-0342">GTP-binding</keyword>
<evidence type="ECO:0000256" key="7">
    <source>
        <dbReference type="HAMAP-Rule" id="MF_00223"/>
    </source>
</evidence>
<feature type="domain" description="GTP cyclohydrolase I" evidence="9">
    <location>
        <begin position="24"/>
        <end position="200"/>
    </location>
</feature>
<evidence type="ECO:0000259" key="9">
    <source>
        <dbReference type="Pfam" id="PF01227"/>
    </source>
</evidence>
<evidence type="ECO:0000256" key="4">
    <source>
        <dbReference type="ARBA" id="ARBA00022563"/>
    </source>
</evidence>
<comment type="subunit">
    <text evidence="3">Toroid-shaped homodecamer, composed of two pentamers of five dimers.</text>
</comment>